<name>A0A7Z0EBN9_9MICO</name>
<gene>
    <name evidence="1" type="ORF">HNR05_000445</name>
</gene>
<sequence length="178" mass="19296">MATTPRIYLAGFDVFYPDAHERALTMKAMCQALGLEGVFPADVEIDPTGLTDAEFATAIFTRDVQLIDDCDIVAANLNAFRGVEPDSGTCFEMGYGYARGKALYAYTAGPSTIVERVRAFAGEVRTNAQGIPVDDDGLHIENFGSPVNLMLSIPSTVTHGTFEDCLQVIARDFRTLQS</sequence>
<evidence type="ECO:0000313" key="1">
    <source>
        <dbReference type="EMBL" id="NYJ18654.1"/>
    </source>
</evidence>
<dbReference type="EMBL" id="JACCFM010000001">
    <property type="protein sequence ID" value="NYJ18654.1"/>
    <property type="molecule type" value="Genomic_DNA"/>
</dbReference>
<dbReference type="Proteomes" id="UP000537260">
    <property type="component" value="Unassembled WGS sequence"/>
</dbReference>
<dbReference type="PANTHER" id="PTHR15364:SF0">
    <property type="entry name" value="2'-DEOXYNUCLEOSIDE 5'-PHOSPHATE N-HYDROLASE 1"/>
    <property type="match status" value="1"/>
</dbReference>
<accession>A0A7Z0EBN9</accession>
<dbReference type="GO" id="GO:0070694">
    <property type="term" value="F:5-hydroxymethyl-dUMP N-hydrolase activity"/>
    <property type="evidence" value="ECO:0007669"/>
    <property type="project" value="TreeGrafter"/>
</dbReference>
<dbReference type="AlphaFoldDB" id="A0A7Z0EBN9"/>
<dbReference type="GO" id="GO:0009159">
    <property type="term" value="P:deoxyribonucleoside monophosphate catabolic process"/>
    <property type="evidence" value="ECO:0007669"/>
    <property type="project" value="TreeGrafter"/>
</dbReference>
<dbReference type="Pfam" id="PF05014">
    <property type="entry name" value="Nuc_deoxyrib_tr"/>
    <property type="match status" value="1"/>
</dbReference>
<organism evidence="1 2">
    <name type="scientific">Glaciibacter psychrotolerans</name>
    <dbReference type="NCBI Taxonomy" id="670054"/>
    <lineage>
        <taxon>Bacteria</taxon>
        <taxon>Bacillati</taxon>
        <taxon>Actinomycetota</taxon>
        <taxon>Actinomycetes</taxon>
        <taxon>Micrococcales</taxon>
        <taxon>Microbacteriaceae</taxon>
        <taxon>Glaciibacter</taxon>
    </lineage>
</organism>
<dbReference type="Gene3D" id="3.40.50.450">
    <property type="match status" value="1"/>
</dbReference>
<keyword evidence="1" id="KW-0808">Transferase</keyword>
<dbReference type="InterPro" id="IPR051239">
    <property type="entry name" value="2'-dNMP_N-hydrolase"/>
</dbReference>
<dbReference type="GO" id="GO:0016740">
    <property type="term" value="F:transferase activity"/>
    <property type="evidence" value="ECO:0007669"/>
    <property type="project" value="UniProtKB-KW"/>
</dbReference>
<reference evidence="1 2" key="1">
    <citation type="submission" date="2020-07" db="EMBL/GenBank/DDBJ databases">
        <title>Sequencing the genomes of 1000 actinobacteria strains.</title>
        <authorList>
            <person name="Klenk H.-P."/>
        </authorList>
    </citation>
    <scope>NUCLEOTIDE SEQUENCE [LARGE SCALE GENOMIC DNA]</scope>
    <source>
        <strain evidence="1 2">LI1</strain>
    </source>
</reference>
<protein>
    <submittedName>
        <fullName evidence="1">Nucleoside 2-deoxyribosyltransferase</fullName>
    </submittedName>
</protein>
<proteinExistence type="predicted"/>
<dbReference type="PANTHER" id="PTHR15364">
    <property type="entry name" value="2'-DEOXYNUCLEOSIDE 5'-PHOSPHATE N-HYDROLASE 1"/>
    <property type="match status" value="1"/>
</dbReference>
<dbReference type="RefSeq" id="WP_179577533.1">
    <property type="nucleotide sequence ID" value="NZ_JACCFM010000001.1"/>
</dbReference>
<evidence type="ECO:0000313" key="2">
    <source>
        <dbReference type="Proteomes" id="UP000537260"/>
    </source>
</evidence>
<keyword evidence="2" id="KW-1185">Reference proteome</keyword>
<dbReference type="SUPFAM" id="SSF52309">
    <property type="entry name" value="N-(deoxy)ribosyltransferase-like"/>
    <property type="match status" value="1"/>
</dbReference>
<comment type="caution">
    <text evidence="1">The sequence shown here is derived from an EMBL/GenBank/DDBJ whole genome shotgun (WGS) entry which is preliminary data.</text>
</comment>
<dbReference type="InterPro" id="IPR007710">
    <property type="entry name" value="Nucleoside_deoxyribTrfase"/>
</dbReference>